<name>A0ABU9L0A7_9FLAO</name>
<organism evidence="2 3">
    <name type="scientific">Lutimonas vermicola</name>
    <dbReference type="NCBI Taxonomy" id="414288"/>
    <lineage>
        <taxon>Bacteria</taxon>
        <taxon>Pseudomonadati</taxon>
        <taxon>Bacteroidota</taxon>
        <taxon>Flavobacteriia</taxon>
        <taxon>Flavobacteriales</taxon>
        <taxon>Flavobacteriaceae</taxon>
        <taxon>Lutimonas</taxon>
    </lineage>
</organism>
<accession>A0ABU9L0A7</accession>
<protein>
    <submittedName>
        <fullName evidence="2">Prolyl oligopeptidase family serine peptidase</fullName>
    </submittedName>
</protein>
<proteinExistence type="predicted"/>
<dbReference type="RefSeq" id="WP_342158413.1">
    <property type="nucleotide sequence ID" value="NZ_JBCDNA010000001.1"/>
</dbReference>
<sequence length="424" mass="47708">MKNISLLIALLCFQLGFMQQTDPAGIYRGQFQHGNFQSDIEIDLSLVNDQYQIKFNSFSQNAFGIPAGDIKISGETLEFALQSDYYRYDFSLANLGGSRLTGTLKVDDKQYDIQLDKNGRDLSKTIESKDIRFRSQGLLLYGTIYYPVKPNGKAIYLVTSSGGQDRSSSRAEAILFSQKGYISFHIDKRGTGISDGNWQLANIPELCEDDLHAIEFLHQSEKIEYTDIGIKGSSQGGAKVPYLLKKQPQLAFGIVVSCPASTLLESDLNFWRNRNIEAIGIKDVDAAMSMQNTVFQYIAGNISKQSLEEDIEKNSSQNWFNKVWVPELDQVDFDAKLNYSPLPYFKDNTSAMLIIEGTNDGIIPAQSLKTIKKTIGRKGNRKNKFVALKGADHSMMFKGKSDFPYWSSLHPDYMESMLKWIGKL</sequence>
<evidence type="ECO:0000313" key="3">
    <source>
        <dbReference type="Proteomes" id="UP001474120"/>
    </source>
</evidence>
<dbReference type="InterPro" id="IPR029058">
    <property type="entry name" value="AB_hydrolase_fold"/>
</dbReference>
<dbReference type="InterPro" id="IPR053145">
    <property type="entry name" value="AB_hydrolase_Est10"/>
</dbReference>
<dbReference type="Gene3D" id="3.40.50.1820">
    <property type="entry name" value="alpha/beta hydrolase"/>
    <property type="match status" value="1"/>
</dbReference>
<feature type="domain" description="Xaa-Pro dipeptidyl-peptidase-like" evidence="1">
    <location>
        <begin position="141"/>
        <end position="371"/>
    </location>
</feature>
<evidence type="ECO:0000259" key="1">
    <source>
        <dbReference type="Pfam" id="PF02129"/>
    </source>
</evidence>
<evidence type="ECO:0000313" key="2">
    <source>
        <dbReference type="EMBL" id="MEL4454781.1"/>
    </source>
</evidence>
<dbReference type="SUPFAM" id="SSF53474">
    <property type="entry name" value="alpha/beta-Hydrolases"/>
    <property type="match status" value="1"/>
</dbReference>
<dbReference type="EMBL" id="JBCDNA010000001">
    <property type="protein sequence ID" value="MEL4454781.1"/>
    <property type="molecule type" value="Genomic_DNA"/>
</dbReference>
<dbReference type="Pfam" id="PF02129">
    <property type="entry name" value="Peptidase_S15"/>
    <property type="match status" value="1"/>
</dbReference>
<keyword evidence="3" id="KW-1185">Reference proteome</keyword>
<dbReference type="PANTHER" id="PTHR43265:SF1">
    <property type="entry name" value="ESTERASE ESTD"/>
    <property type="match status" value="1"/>
</dbReference>
<reference evidence="2 3" key="1">
    <citation type="submission" date="2024-04" db="EMBL/GenBank/DDBJ databases">
        <title>whole genome sequencing of Lutimonas vermicola strain IMCC1616.</title>
        <authorList>
            <person name="Bae S.S."/>
        </authorList>
    </citation>
    <scope>NUCLEOTIDE SEQUENCE [LARGE SCALE GENOMIC DNA]</scope>
    <source>
        <strain evidence="2 3">IMCC1616</strain>
    </source>
</reference>
<comment type="caution">
    <text evidence="2">The sequence shown here is derived from an EMBL/GenBank/DDBJ whole genome shotgun (WGS) entry which is preliminary data.</text>
</comment>
<gene>
    <name evidence="2" type="ORF">AABB81_02655</name>
</gene>
<dbReference type="PANTHER" id="PTHR43265">
    <property type="entry name" value="ESTERASE ESTD"/>
    <property type="match status" value="1"/>
</dbReference>
<dbReference type="InterPro" id="IPR000383">
    <property type="entry name" value="Xaa-Pro-like_dom"/>
</dbReference>
<dbReference type="Proteomes" id="UP001474120">
    <property type="component" value="Unassembled WGS sequence"/>
</dbReference>